<dbReference type="AlphaFoldDB" id="A0A239J9L4"/>
<evidence type="ECO:0000313" key="3">
    <source>
        <dbReference type="EMBL" id="SNT02706.1"/>
    </source>
</evidence>
<proteinExistence type="predicted"/>
<gene>
    <name evidence="3" type="ORF">SAMN05444352_12191</name>
</gene>
<feature type="signal peptide" evidence="2">
    <location>
        <begin position="1"/>
        <end position="25"/>
    </location>
</feature>
<keyword evidence="2" id="KW-0732">Signal</keyword>
<name>A0A239J9L4_9PSED</name>
<protein>
    <submittedName>
        <fullName evidence="3">Uncharacterized protein</fullName>
    </submittedName>
</protein>
<accession>A0A239J9L4</accession>
<dbReference type="EMBL" id="FZOL01000021">
    <property type="protein sequence ID" value="SNT02706.1"/>
    <property type="molecule type" value="Genomic_DNA"/>
</dbReference>
<dbReference type="Proteomes" id="UP000198407">
    <property type="component" value="Unassembled WGS sequence"/>
</dbReference>
<evidence type="ECO:0000313" key="4">
    <source>
        <dbReference type="Proteomes" id="UP000198407"/>
    </source>
</evidence>
<feature type="chain" id="PRO_5011268079" evidence="2">
    <location>
        <begin position="26"/>
        <end position="160"/>
    </location>
</feature>
<feature type="compositionally biased region" description="Polar residues" evidence="1">
    <location>
        <begin position="96"/>
        <end position="106"/>
    </location>
</feature>
<organism evidence="3 4">
    <name type="scientific">Pseudomonas japonica</name>
    <dbReference type="NCBI Taxonomy" id="256466"/>
    <lineage>
        <taxon>Bacteria</taxon>
        <taxon>Pseudomonadati</taxon>
        <taxon>Pseudomonadota</taxon>
        <taxon>Gammaproteobacteria</taxon>
        <taxon>Pseudomonadales</taxon>
        <taxon>Pseudomonadaceae</taxon>
        <taxon>Pseudomonas</taxon>
    </lineage>
</organism>
<feature type="region of interest" description="Disordered" evidence="1">
    <location>
        <begin position="96"/>
        <end position="136"/>
    </location>
</feature>
<reference evidence="4" key="1">
    <citation type="submission" date="2017-06" db="EMBL/GenBank/DDBJ databases">
        <authorList>
            <person name="Varghese N."/>
            <person name="Submissions S."/>
        </authorList>
    </citation>
    <scope>NUCLEOTIDE SEQUENCE [LARGE SCALE GENOMIC DNA]</scope>
    <source>
        <strain evidence="4">DSM 22348</strain>
    </source>
</reference>
<feature type="compositionally biased region" description="Polar residues" evidence="1">
    <location>
        <begin position="115"/>
        <end position="129"/>
    </location>
</feature>
<dbReference type="RefSeq" id="WP_042121708.1">
    <property type="nucleotide sequence ID" value="NZ_FZOL01000021.1"/>
</dbReference>
<evidence type="ECO:0000256" key="1">
    <source>
        <dbReference type="SAM" id="MobiDB-lite"/>
    </source>
</evidence>
<keyword evidence="4" id="KW-1185">Reference proteome</keyword>
<evidence type="ECO:0000256" key="2">
    <source>
        <dbReference type="SAM" id="SignalP"/>
    </source>
</evidence>
<sequence length="160" mass="17153">MNSRTIPALLAGLLAITQFSANAHAALAEICFASKYDYELYLKHGDSPPPPPDSAIHDDNPEEYDIHLNAYEQGSVQKKGITIHVDHTTSAGKIISNASRSSTPSGEKQFAWGSPGNTTSTSAEYTSNAGAPGTYRNVPLTVKDPVCELEASTQVRIYSQ</sequence>
<dbReference type="OrthoDB" id="7039833at2"/>